<keyword evidence="12" id="KW-1185">Reference proteome</keyword>
<dbReference type="InterPro" id="IPR036188">
    <property type="entry name" value="FAD/NAD-bd_sf"/>
</dbReference>
<evidence type="ECO:0000256" key="4">
    <source>
        <dbReference type="ARBA" id="ARBA00047685"/>
    </source>
</evidence>
<accession>A0ABT1RLL0</accession>
<comment type="caution">
    <text evidence="11">The sequence shown here is derived from an EMBL/GenBank/DDBJ whole genome shotgun (WGS) entry which is preliminary data.</text>
</comment>
<sequence>MSKVVKKEYLEEAAAGYNLRTAREEARRCLVCHDAPCSEACPAGTDPARFIRSLRFNNVKGAAETIRKNNPLGGSCAKVCPYDQLCQEACSRCGIDKPIEIGRLQSFLVEQEKAFGMKNVEAPEEKKAGKAACIGAGPASLAAASVLARAGYEVTVYDAQQKAGGMLTYGIVPARLPQETVDYDIQLIKDLGVKFELGKKVESAEALKAAGYDTVFVGAGLWGTKKVDLPGADAKGVRYALDYLKEARESGGKSEIGNKVIVIGGGDVAMDCAATAKLAGAEKVMIYYRRTIEEAPAEMAEIKYVQSMGVTITTEFAPAAILEKDGKVDFVQFKGRDGQSEAKVKADTVVFAIGQSAEAVGGMDAEGVFVGGDIANGGKTVVDAVAEGKEAAAAMIDYLEKKAGVK</sequence>
<feature type="domain" description="Dihydroprymidine dehydrogenase" evidence="10">
    <location>
        <begin position="9"/>
        <end position="114"/>
    </location>
</feature>
<evidence type="ECO:0000259" key="10">
    <source>
        <dbReference type="Pfam" id="PF14691"/>
    </source>
</evidence>
<comment type="catalytic activity">
    <reaction evidence="4">
        <text>5,6-dihydrothymine + NAD(+) = thymine + NADH + H(+)</text>
        <dbReference type="Rhea" id="RHEA:28791"/>
        <dbReference type="ChEBI" id="CHEBI:15378"/>
        <dbReference type="ChEBI" id="CHEBI:17821"/>
        <dbReference type="ChEBI" id="CHEBI:27468"/>
        <dbReference type="ChEBI" id="CHEBI:57540"/>
        <dbReference type="ChEBI" id="CHEBI:57945"/>
        <dbReference type="EC" id="1.3.1.1"/>
    </reaction>
</comment>
<feature type="domain" description="FAD/NAD(P)-binding" evidence="9">
    <location>
        <begin position="132"/>
        <end position="370"/>
    </location>
</feature>
<evidence type="ECO:0000256" key="6">
    <source>
        <dbReference type="ARBA" id="ARBA00049578"/>
    </source>
</evidence>
<evidence type="ECO:0000313" key="12">
    <source>
        <dbReference type="Proteomes" id="UP001524502"/>
    </source>
</evidence>
<dbReference type="Pfam" id="PF14691">
    <property type="entry name" value="Fer4_20"/>
    <property type="match status" value="1"/>
</dbReference>
<dbReference type="RefSeq" id="WP_256131267.1">
    <property type="nucleotide sequence ID" value="NZ_JANFXK010000004.1"/>
</dbReference>
<dbReference type="InterPro" id="IPR023753">
    <property type="entry name" value="FAD/NAD-binding_dom"/>
</dbReference>
<evidence type="ECO:0000256" key="2">
    <source>
        <dbReference type="ARBA" id="ARBA00030119"/>
    </source>
</evidence>
<comment type="subunit">
    <text evidence="7">Heterotetramer of 2 PreA and 2 PreT subunits.</text>
</comment>
<evidence type="ECO:0000256" key="1">
    <source>
        <dbReference type="ARBA" id="ARBA00023002"/>
    </source>
</evidence>
<dbReference type="SUPFAM" id="SSF51971">
    <property type="entry name" value="Nucleotide-binding domain"/>
    <property type="match status" value="1"/>
</dbReference>
<protein>
    <recommendedName>
        <fullName evidence="8">dihydrouracil dehydrogenase (NAD(+))</fullName>
        <ecNumber evidence="8">1.3.1.1</ecNumber>
    </recommendedName>
    <alternativeName>
        <fullName evidence="3">Dihydrothymine dehydrogenase</fullName>
    </alternativeName>
    <alternativeName>
        <fullName evidence="2">Dihydrouracil dehydrogenase</fullName>
    </alternativeName>
</protein>
<keyword evidence="1" id="KW-0560">Oxidoreductase</keyword>
<comment type="catalytic activity">
    <reaction evidence="5">
        <text>5,6-dihydrouracil + NAD(+) = uracil + NADH + H(+)</text>
        <dbReference type="Rhea" id="RHEA:20189"/>
        <dbReference type="ChEBI" id="CHEBI:15378"/>
        <dbReference type="ChEBI" id="CHEBI:15901"/>
        <dbReference type="ChEBI" id="CHEBI:17568"/>
        <dbReference type="ChEBI" id="CHEBI:57540"/>
        <dbReference type="ChEBI" id="CHEBI:57945"/>
        <dbReference type="EC" id="1.3.1.1"/>
    </reaction>
</comment>
<evidence type="ECO:0000256" key="5">
    <source>
        <dbReference type="ARBA" id="ARBA00048792"/>
    </source>
</evidence>
<dbReference type="Gene3D" id="3.50.50.60">
    <property type="entry name" value="FAD/NAD(P)-binding domain"/>
    <property type="match status" value="2"/>
</dbReference>
<evidence type="ECO:0000256" key="3">
    <source>
        <dbReference type="ARBA" id="ARBA00032722"/>
    </source>
</evidence>
<evidence type="ECO:0000256" key="7">
    <source>
        <dbReference type="ARBA" id="ARBA00049714"/>
    </source>
</evidence>
<proteinExistence type="predicted"/>
<dbReference type="PRINTS" id="PR00419">
    <property type="entry name" value="ADXRDTASE"/>
</dbReference>
<dbReference type="PANTHER" id="PTHR43073:SF2">
    <property type="entry name" value="DIHYDROPYRIMIDINE DEHYDROGENASE [NADP(+)]"/>
    <property type="match status" value="1"/>
</dbReference>
<dbReference type="Pfam" id="PF07992">
    <property type="entry name" value="Pyr_redox_2"/>
    <property type="match status" value="1"/>
</dbReference>
<dbReference type="EC" id="1.3.1.1" evidence="8"/>
<dbReference type="Proteomes" id="UP001524502">
    <property type="component" value="Unassembled WGS sequence"/>
</dbReference>
<dbReference type="PANTHER" id="PTHR43073">
    <property type="entry name" value="DIHYDROPYRIMIDINE DEHYDROGENASE [NADP(+)]"/>
    <property type="match status" value="1"/>
</dbReference>
<comment type="function">
    <text evidence="6">Involved in pyrimidine base degradation. Catalyzes physiologically the reduction of uracil to 5,6-dihydrouracil (DHU) by using NADH as a specific cosubstrate. It also catalyzes the reverse reaction and the reduction of thymine to 5,6-dihydrothymine (DHT).</text>
</comment>
<name>A0ABT1RLL0_9FIRM</name>
<gene>
    <name evidence="11" type="ORF">NE619_05015</name>
</gene>
<organism evidence="11 12">
    <name type="scientific">Anaerovorax odorimutans</name>
    <dbReference type="NCBI Taxonomy" id="109327"/>
    <lineage>
        <taxon>Bacteria</taxon>
        <taxon>Bacillati</taxon>
        <taxon>Bacillota</taxon>
        <taxon>Clostridia</taxon>
        <taxon>Peptostreptococcales</taxon>
        <taxon>Anaerovoracaceae</taxon>
        <taxon>Anaerovorax</taxon>
    </lineage>
</organism>
<reference evidence="11 12" key="1">
    <citation type="submission" date="2022-06" db="EMBL/GenBank/DDBJ databases">
        <title>Isolation of gut microbiota from human fecal samples.</title>
        <authorList>
            <person name="Pamer E.G."/>
            <person name="Barat B."/>
            <person name="Waligurski E."/>
            <person name="Medina S."/>
            <person name="Paddock L."/>
            <person name="Mostad J."/>
        </authorList>
    </citation>
    <scope>NUCLEOTIDE SEQUENCE [LARGE SCALE GENOMIC DNA]</scope>
    <source>
        <strain evidence="11 12">SL.3.17</strain>
    </source>
</reference>
<dbReference type="Gene3D" id="1.10.1060.10">
    <property type="entry name" value="Alpha-helical ferredoxin"/>
    <property type="match status" value="1"/>
</dbReference>
<dbReference type="InterPro" id="IPR009051">
    <property type="entry name" value="Helical_ferredxn"/>
</dbReference>
<dbReference type="EMBL" id="JANFXK010000004">
    <property type="protein sequence ID" value="MCQ4636079.1"/>
    <property type="molecule type" value="Genomic_DNA"/>
</dbReference>
<evidence type="ECO:0000259" key="9">
    <source>
        <dbReference type="Pfam" id="PF07992"/>
    </source>
</evidence>
<dbReference type="SUPFAM" id="SSF46548">
    <property type="entry name" value="alpha-helical ferredoxin"/>
    <property type="match status" value="1"/>
</dbReference>
<dbReference type="InterPro" id="IPR028261">
    <property type="entry name" value="DPD_II"/>
</dbReference>
<evidence type="ECO:0000313" key="11">
    <source>
        <dbReference type="EMBL" id="MCQ4636079.1"/>
    </source>
</evidence>
<evidence type="ECO:0000256" key="8">
    <source>
        <dbReference type="ARBA" id="ARBA00049728"/>
    </source>
</evidence>